<protein>
    <recommendedName>
        <fullName evidence="6">Transcription repressor</fullName>
    </recommendedName>
    <alternativeName>
        <fullName evidence="6">Ovate family protein</fullName>
    </alternativeName>
</protein>
<dbReference type="STRING" id="35608.A0A2U1LLJ8"/>
<reference evidence="8 9" key="1">
    <citation type="journal article" date="2018" name="Mol. Plant">
        <title>The genome of Artemisia annua provides insight into the evolution of Asteraceae family and artemisinin biosynthesis.</title>
        <authorList>
            <person name="Shen Q."/>
            <person name="Zhang L."/>
            <person name="Liao Z."/>
            <person name="Wang S."/>
            <person name="Yan T."/>
            <person name="Shi P."/>
            <person name="Liu M."/>
            <person name="Fu X."/>
            <person name="Pan Q."/>
            <person name="Wang Y."/>
            <person name="Lv Z."/>
            <person name="Lu X."/>
            <person name="Zhang F."/>
            <person name="Jiang W."/>
            <person name="Ma Y."/>
            <person name="Chen M."/>
            <person name="Hao X."/>
            <person name="Li L."/>
            <person name="Tang Y."/>
            <person name="Lv G."/>
            <person name="Zhou Y."/>
            <person name="Sun X."/>
            <person name="Brodelius P.E."/>
            <person name="Rose J.K.C."/>
            <person name="Tang K."/>
        </authorList>
    </citation>
    <scope>NUCLEOTIDE SEQUENCE [LARGE SCALE GENOMIC DNA]</scope>
    <source>
        <strain evidence="9">cv. Huhao1</strain>
        <tissue evidence="8">Leaf</tissue>
    </source>
</reference>
<gene>
    <name evidence="8" type="ORF">CTI12_AA477550</name>
</gene>
<organism evidence="8 9">
    <name type="scientific">Artemisia annua</name>
    <name type="common">Sweet wormwood</name>
    <dbReference type="NCBI Taxonomy" id="35608"/>
    <lineage>
        <taxon>Eukaryota</taxon>
        <taxon>Viridiplantae</taxon>
        <taxon>Streptophyta</taxon>
        <taxon>Embryophyta</taxon>
        <taxon>Tracheophyta</taxon>
        <taxon>Spermatophyta</taxon>
        <taxon>Magnoliopsida</taxon>
        <taxon>eudicotyledons</taxon>
        <taxon>Gunneridae</taxon>
        <taxon>Pentapetalae</taxon>
        <taxon>asterids</taxon>
        <taxon>campanulids</taxon>
        <taxon>Asterales</taxon>
        <taxon>Asteraceae</taxon>
        <taxon>Asteroideae</taxon>
        <taxon>Anthemideae</taxon>
        <taxon>Artemisiinae</taxon>
        <taxon>Artemisia</taxon>
    </lineage>
</organism>
<keyword evidence="3 6" id="KW-0805">Transcription regulation</keyword>
<keyword evidence="5 6" id="KW-0539">Nucleus</keyword>
<proteinExistence type="predicted"/>
<sequence>MAKFKLRIFKSCRSKDPSTLPIPIPSFNRRTNKIYTVANTTPPSSTKHQPHRSSFKSQVSSAFNCGSKSHNLSDSDDYFQWQEEDQWHVVAKIYDDETPRRKIYNSSVTEGDNDDDDGFNVLPLLPLPPLVKNKRRRGRRVKLNKLRNVSVSVSSGDSFLFSDGEEKICYDKYDENYDEKEEETETLISSSRSFSTDSSTDFNPQLETIRESACMSRAQRKRASFSKPNKGMAMTTCRGDYSGTGTSPEWGSPTRLSVFKKMIPCKVEGKIKESFAVVKKSEDPYDDFKKSMMEMIMEKQMFEEHDLEQLLQCFLSLNSRFHHGVIVDAFSEIWGTIHYSCTMCAYYRYTAKNITSAIRKDFEASRTLASSTAVSRTLGSDKTNY</sequence>
<evidence type="ECO:0000256" key="1">
    <source>
        <dbReference type="ARBA" id="ARBA00004123"/>
    </source>
</evidence>
<dbReference type="InterPro" id="IPR006458">
    <property type="entry name" value="Ovate_C"/>
</dbReference>
<dbReference type="GO" id="GO:0005634">
    <property type="term" value="C:nucleus"/>
    <property type="evidence" value="ECO:0007669"/>
    <property type="project" value="UniProtKB-SubCell"/>
</dbReference>
<evidence type="ECO:0000256" key="4">
    <source>
        <dbReference type="ARBA" id="ARBA00023163"/>
    </source>
</evidence>
<evidence type="ECO:0000259" key="7">
    <source>
        <dbReference type="PROSITE" id="PS51754"/>
    </source>
</evidence>
<dbReference type="PANTHER" id="PTHR33057:SF224">
    <property type="entry name" value="TRANSCRIPTION REPRESSOR"/>
    <property type="match status" value="1"/>
</dbReference>
<feature type="domain" description="OVATE" evidence="7">
    <location>
        <begin position="277"/>
        <end position="336"/>
    </location>
</feature>
<name>A0A2U1LLJ8_ARTAN</name>
<evidence type="ECO:0000256" key="6">
    <source>
        <dbReference type="RuleBase" id="RU367028"/>
    </source>
</evidence>
<evidence type="ECO:0000313" key="9">
    <source>
        <dbReference type="Proteomes" id="UP000245207"/>
    </source>
</evidence>
<dbReference type="InterPro" id="IPR038933">
    <property type="entry name" value="Ovate"/>
</dbReference>
<evidence type="ECO:0000256" key="2">
    <source>
        <dbReference type="ARBA" id="ARBA00022491"/>
    </source>
</evidence>
<evidence type="ECO:0000256" key="5">
    <source>
        <dbReference type="ARBA" id="ARBA00023242"/>
    </source>
</evidence>
<dbReference type="GO" id="GO:0045892">
    <property type="term" value="P:negative regulation of DNA-templated transcription"/>
    <property type="evidence" value="ECO:0007669"/>
    <property type="project" value="UniProtKB-UniRule"/>
</dbReference>
<accession>A0A2U1LLJ8</accession>
<dbReference type="Pfam" id="PF04844">
    <property type="entry name" value="Ovate"/>
    <property type="match status" value="1"/>
</dbReference>
<keyword evidence="4 6" id="KW-0804">Transcription</keyword>
<dbReference type="OrthoDB" id="1928390at2759"/>
<dbReference type="AlphaFoldDB" id="A0A2U1LLJ8"/>
<dbReference type="Proteomes" id="UP000245207">
    <property type="component" value="Unassembled WGS sequence"/>
</dbReference>
<evidence type="ECO:0000313" key="8">
    <source>
        <dbReference type="EMBL" id="PWA49880.1"/>
    </source>
</evidence>
<dbReference type="PROSITE" id="PS51754">
    <property type="entry name" value="OVATE"/>
    <property type="match status" value="1"/>
</dbReference>
<keyword evidence="2 6" id="KW-0678">Repressor</keyword>
<dbReference type="NCBIfam" id="TIGR01568">
    <property type="entry name" value="A_thal_3678"/>
    <property type="match status" value="1"/>
</dbReference>
<dbReference type="EMBL" id="PKPP01008744">
    <property type="protein sequence ID" value="PWA49880.1"/>
    <property type="molecule type" value="Genomic_DNA"/>
</dbReference>
<comment type="function">
    <text evidence="6">Transcriptional repressor that regulates multiple aspects of plant growth and development.</text>
</comment>
<keyword evidence="9" id="KW-1185">Reference proteome</keyword>
<evidence type="ECO:0000256" key="3">
    <source>
        <dbReference type="ARBA" id="ARBA00023015"/>
    </source>
</evidence>
<comment type="caution">
    <text evidence="8">The sequence shown here is derived from an EMBL/GenBank/DDBJ whole genome shotgun (WGS) entry which is preliminary data.</text>
</comment>
<dbReference type="PANTHER" id="PTHR33057">
    <property type="entry name" value="TRANSCRIPTION REPRESSOR OFP7-RELATED"/>
    <property type="match status" value="1"/>
</dbReference>
<comment type="subcellular location">
    <subcellularLocation>
        <location evidence="1 6">Nucleus</location>
    </subcellularLocation>
</comment>